<dbReference type="Proteomes" id="UP000064967">
    <property type="component" value="Chromosome"/>
</dbReference>
<organism evidence="2 3">
    <name type="scientific">Labilithrix luteola</name>
    <dbReference type="NCBI Taxonomy" id="1391654"/>
    <lineage>
        <taxon>Bacteria</taxon>
        <taxon>Pseudomonadati</taxon>
        <taxon>Myxococcota</taxon>
        <taxon>Polyangia</taxon>
        <taxon>Polyangiales</taxon>
        <taxon>Labilitrichaceae</taxon>
        <taxon>Labilithrix</taxon>
    </lineage>
</organism>
<evidence type="ECO:0000256" key="1">
    <source>
        <dbReference type="SAM" id="MobiDB-lite"/>
    </source>
</evidence>
<feature type="compositionally biased region" description="Basic and acidic residues" evidence="1">
    <location>
        <begin position="43"/>
        <end position="52"/>
    </location>
</feature>
<keyword evidence="3" id="KW-1185">Reference proteome</keyword>
<protein>
    <submittedName>
        <fullName evidence="2">Uncharacterized protein</fullName>
    </submittedName>
</protein>
<dbReference type="STRING" id="1391654.AKJ09_02655"/>
<evidence type="ECO:0000313" key="2">
    <source>
        <dbReference type="EMBL" id="AKU95991.1"/>
    </source>
</evidence>
<dbReference type="EMBL" id="CP012333">
    <property type="protein sequence ID" value="AKU95991.1"/>
    <property type="molecule type" value="Genomic_DNA"/>
</dbReference>
<name>A0A0K1PRI6_9BACT</name>
<reference evidence="2 3" key="1">
    <citation type="submission" date="2015-08" db="EMBL/GenBank/DDBJ databases">
        <authorList>
            <person name="Babu N.S."/>
            <person name="Beckwith C.J."/>
            <person name="Beseler K.G."/>
            <person name="Brison A."/>
            <person name="Carone J.V."/>
            <person name="Caskin T.P."/>
            <person name="Diamond M."/>
            <person name="Durham M.E."/>
            <person name="Foxe J.M."/>
            <person name="Go M."/>
            <person name="Henderson B.A."/>
            <person name="Jones I.B."/>
            <person name="McGettigan J.A."/>
            <person name="Micheletti S.J."/>
            <person name="Nasrallah M.E."/>
            <person name="Ortiz D."/>
            <person name="Piller C.R."/>
            <person name="Privatt S.R."/>
            <person name="Schneider S.L."/>
            <person name="Sharp S."/>
            <person name="Smith T.C."/>
            <person name="Stanton J.D."/>
            <person name="Ullery H.E."/>
            <person name="Wilson R.J."/>
            <person name="Serrano M.G."/>
            <person name="Buck G."/>
            <person name="Lee V."/>
            <person name="Wang Y."/>
            <person name="Carvalho R."/>
            <person name="Voegtly L."/>
            <person name="Shi R."/>
            <person name="Duckworth R."/>
            <person name="Johnson A."/>
            <person name="Loviza R."/>
            <person name="Walstead R."/>
            <person name="Shah Z."/>
            <person name="Kiflezghi M."/>
            <person name="Wade K."/>
            <person name="Ball S.L."/>
            <person name="Bradley K.W."/>
            <person name="Asai D.J."/>
            <person name="Bowman C.A."/>
            <person name="Russell D.A."/>
            <person name="Pope W.H."/>
            <person name="Jacobs-Sera D."/>
            <person name="Hendrix R.W."/>
            <person name="Hatfull G.F."/>
        </authorList>
    </citation>
    <scope>NUCLEOTIDE SEQUENCE [LARGE SCALE GENOMIC DNA]</scope>
    <source>
        <strain evidence="2 3">DSM 27648</strain>
    </source>
</reference>
<accession>A0A0K1PRI6</accession>
<dbReference type="KEGG" id="llu:AKJ09_02655"/>
<evidence type="ECO:0000313" key="3">
    <source>
        <dbReference type="Proteomes" id="UP000064967"/>
    </source>
</evidence>
<gene>
    <name evidence="2" type="ORF">AKJ09_02655</name>
</gene>
<sequence>MAVLAIVGVFTVACGSSDRDGKSSGALSQDADGGAPEASTRSFDPRGLDRSCTKDEDCELVSRITDCTFVDCCVRVAVKRTSELEAAMQLDGCSGQFSGCSMKCPKVSAICVSGQCDVAAEIPVDPDGGAQ</sequence>
<proteinExistence type="predicted"/>
<feature type="region of interest" description="Disordered" evidence="1">
    <location>
        <begin position="16"/>
        <end position="52"/>
    </location>
</feature>
<dbReference type="AlphaFoldDB" id="A0A0K1PRI6"/>